<evidence type="ECO:0000256" key="1">
    <source>
        <dbReference type="ARBA" id="ARBA00001947"/>
    </source>
</evidence>
<dbReference type="GO" id="GO:0005737">
    <property type="term" value="C:cytoplasm"/>
    <property type="evidence" value="ECO:0000318"/>
    <property type="project" value="GO_Central"/>
</dbReference>
<dbReference type="Gene3D" id="3.40.630.10">
    <property type="entry name" value="Zn peptidases"/>
    <property type="match status" value="1"/>
</dbReference>
<evidence type="ECO:0000259" key="5">
    <source>
        <dbReference type="PROSITE" id="PS52035"/>
    </source>
</evidence>
<evidence type="ECO:0000256" key="2">
    <source>
        <dbReference type="ARBA" id="ARBA00005988"/>
    </source>
</evidence>
<dbReference type="InParanoid" id="A2DC45"/>
<dbReference type="InterPro" id="IPR040626">
    <property type="entry name" value="Pepdidase_M14_N"/>
</dbReference>
<proteinExistence type="inferred from homology"/>
<protein>
    <submittedName>
        <fullName evidence="6">Clan MC, family M14, Zinc carboxypeptidase-like metallopeptidase</fullName>
    </submittedName>
</protein>
<feature type="region of interest" description="Disordered" evidence="4">
    <location>
        <begin position="39"/>
        <end position="61"/>
    </location>
</feature>
<dbReference type="EMBL" id="DS113186">
    <property type="protein sequence ID" value="EAY22086.1"/>
    <property type="molecule type" value="Genomic_DNA"/>
</dbReference>
<dbReference type="GO" id="GO:0004181">
    <property type="term" value="F:metallocarboxypeptidase activity"/>
    <property type="evidence" value="ECO:0000318"/>
    <property type="project" value="GO_Central"/>
</dbReference>
<dbReference type="Pfam" id="PF18027">
    <property type="entry name" value="Pepdidase_M14_N"/>
    <property type="match status" value="1"/>
</dbReference>
<keyword evidence="7" id="KW-1185">Reference proteome</keyword>
<evidence type="ECO:0000256" key="3">
    <source>
        <dbReference type="PROSITE-ProRule" id="PRU01379"/>
    </source>
</evidence>
<dbReference type="GO" id="GO:0015630">
    <property type="term" value="C:microtubule cytoskeleton"/>
    <property type="evidence" value="ECO:0000318"/>
    <property type="project" value="GO_Central"/>
</dbReference>
<dbReference type="STRING" id="5722.A2DC45"/>
<keyword evidence="6" id="KW-0645">Protease</keyword>
<accession>A2DC45</accession>
<dbReference type="InterPro" id="IPR000834">
    <property type="entry name" value="Peptidase_M14"/>
</dbReference>
<dbReference type="InterPro" id="IPR050821">
    <property type="entry name" value="Cytosolic_carboxypeptidase"/>
</dbReference>
<dbReference type="GO" id="GO:0015631">
    <property type="term" value="F:tubulin binding"/>
    <property type="evidence" value="ECO:0000318"/>
    <property type="project" value="GO_Central"/>
</dbReference>
<dbReference type="AlphaFoldDB" id="A2DC45"/>
<feature type="domain" description="Peptidase M14" evidence="5">
    <location>
        <begin position="198"/>
        <end position="473"/>
    </location>
</feature>
<reference evidence="6" key="1">
    <citation type="submission" date="2006-10" db="EMBL/GenBank/DDBJ databases">
        <authorList>
            <person name="Amadeo P."/>
            <person name="Zhao Q."/>
            <person name="Wortman J."/>
            <person name="Fraser-Liggett C."/>
            <person name="Carlton J."/>
        </authorList>
    </citation>
    <scope>NUCLEOTIDE SEQUENCE</scope>
    <source>
        <strain evidence="6">G3</strain>
    </source>
</reference>
<dbReference type="RefSeq" id="XP_001583072.1">
    <property type="nucleotide sequence ID" value="XM_001583022.1"/>
</dbReference>
<comment type="similarity">
    <text evidence="2 3">Belongs to the peptidase M14 family.</text>
</comment>
<sequence length="540" mass="62549">MDTKVIKKHKKGKQKKPKPINKRITPLIRMERPLRLVSPHNYPTNTFSKKRVSSSTPFNSLEQRRQVYPKNLSPQKNDIKFIGKFESGNLDSVFTRGDFAYEIHISPDPKHTAQWFYFKAENINPGKYTFIITGFHRDTGIHHHGVTPVALSVTDKKRGIGWKRIDSDINYWLSISGRPREYTMSFDFTVKKPDSIYFAYTYPYNYTDLNEFLKSLPNYVKITNILTSAGKLNVPMIFWDADKQKSYELPEKFKEIHHGKKPLIVIAARHHPGETCSSYAMEGFLEKLFNKMDPEATDIRNEYSFLIIPMVNVDGVVCGFYRPGLDGIDYNRVWKKKTKTQLGNSILSLLDALTETRKLVFFLDFHGHAGLFNAFTYTVKNRRIPLTDLASLFPRFMSKACPYFSSTSSYTLGPKAYDRTMRVALHHRYSVPFSYTLEMSIGGSTLTKTHNQFTPNEYREIGEATLTSMVQLLLNHREIKKQLLGIASPPKSNLQRDFASFSDFRIKRAKKIDEKIHEHRRRLKPRSANTSDVDDYDMEN</sequence>
<keyword evidence="6" id="KW-0121">Carboxypeptidase</keyword>
<name>A2DC45_TRIV3</name>
<dbReference type="GO" id="GO:0006508">
    <property type="term" value="P:proteolysis"/>
    <property type="evidence" value="ECO:0007669"/>
    <property type="project" value="InterPro"/>
</dbReference>
<dbReference type="OrthoDB" id="10253041at2759"/>
<dbReference type="Pfam" id="PF00246">
    <property type="entry name" value="Peptidase_M14"/>
    <property type="match status" value="1"/>
</dbReference>
<dbReference type="VEuPathDB" id="TrichDB:TVAG_457210"/>
<feature type="active site" description="Proton donor/acceptor" evidence="3">
    <location>
        <position position="438"/>
    </location>
</feature>
<feature type="region of interest" description="Disordered" evidence="4">
    <location>
        <begin position="517"/>
        <end position="540"/>
    </location>
</feature>
<dbReference type="GO" id="GO:0008270">
    <property type="term" value="F:zinc ion binding"/>
    <property type="evidence" value="ECO:0007669"/>
    <property type="project" value="InterPro"/>
</dbReference>
<reference evidence="6" key="2">
    <citation type="journal article" date="2007" name="Science">
        <title>Draft genome sequence of the sexually transmitted pathogen Trichomonas vaginalis.</title>
        <authorList>
            <person name="Carlton J.M."/>
            <person name="Hirt R.P."/>
            <person name="Silva J.C."/>
            <person name="Delcher A.L."/>
            <person name="Schatz M."/>
            <person name="Zhao Q."/>
            <person name="Wortman J.R."/>
            <person name="Bidwell S.L."/>
            <person name="Alsmark U.C.M."/>
            <person name="Besteiro S."/>
            <person name="Sicheritz-Ponten T."/>
            <person name="Noel C.J."/>
            <person name="Dacks J.B."/>
            <person name="Foster P.G."/>
            <person name="Simillion C."/>
            <person name="Van de Peer Y."/>
            <person name="Miranda-Saavedra D."/>
            <person name="Barton G.J."/>
            <person name="Westrop G.D."/>
            <person name="Mueller S."/>
            <person name="Dessi D."/>
            <person name="Fiori P.L."/>
            <person name="Ren Q."/>
            <person name="Paulsen I."/>
            <person name="Zhang H."/>
            <person name="Bastida-Corcuera F.D."/>
            <person name="Simoes-Barbosa A."/>
            <person name="Brown M.T."/>
            <person name="Hayes R.D."/>
            <person name="Mukherjee M."/>
            <person name="Okumura C.Y."/>
            <person name="Schneider R."/>
            <person name="Smith A.J."/>
            <person name="Vanacova S."/>
            <person name="Villalvazo M."/>
            <person name="Haas B.J."/>
            <person name="Pertea M."/>
            <person name="Feldblyum T.V."/>
            <person name="Utterback T.R."/>
            <person name="Shu C.L."/>
            <person name="Osoegawa K."/>
            <person name="de Jong P.J."/>
            <person name="Hrdy I."/>
            <person name="Horvathova L."/>
            <person name="Zubacova Z."/>
            <person name="Dolezal P."/>
            <person name="Malik S.B."/>
            <person name="Logsdon J.M. Jr."/>
            <person name="Henze K."/>
            <person name="Gupta A."/>
            <person name="Wang C.C."/>
            <person name="Dunne R.L."/>
            <person name="Upcroft J.A."/>
            <person name="Upcroft P."/>
            <person name="White O."/>
            <person name="Salzberg S.L."/>
            <person name="Tang P."/>
            <person name="Chiu C.-H."/>
            <person name="Lee Y.-S."/>
            <person name="Embley T.M."/>
            <person name="Coombs G.H."/>
            <person name="Mottram J.C."/>
            <person name="Tachezy J."/>
            <person name="Fraser-Liggett C.M."/>
            <person name="Johnson P.J."/>
        </authorList>
    </citation>
    <scope>NUCLEOTIDE SEQUENCE [LARGE SCALE GENOMIC DNA]</scope>
    <source>
        <strain evidence="6">G3</strain>
    </source>
</reference>
<dbReference type="PROSITE" id="PS52035">
    <property type="entry name" value="PEPTIDASE_M14"/>
    <property type="match status" value="1"/>
</dbReference>
<feature type="region of interest" description="Disordered" evidence="4">
    <location>
        <begin position="1"/>
        <end position="23"/>
    </location>
</feature>
<evidence type="ECO:0000313" key="6">
    <source>
        <dbReference type="EMBL" id="EAY22086.1"/>
    </source>
</evidence>
<gene>
    <name evidence="6" type="ORF">TVAG_457210</name>
</gene>
<dbReference type="PANTHER" id="PTHR12756:SF45">
    <property type="entry name" value="CYTOSOLIC CARBOXYPEPTIDASE NNA1"/>
    <property type="match status" value="1"/>
</dbReference>
<feature type="compositionally biased region" description="Basic residues" evidence="4">
    <location>
        <begin position="1"/>
        <end position="21"/>
    </location>
</feature>
<dbReference type="Gene3D" id="2.60.40.3120">
    <property type="match status" value="1"/>
</dbReference>
<evidence type="ECO:0000313" key="7">
    <source>
        <dbReference type="Proteomes" id="UP000001542"/>
    </source>
</evidence>
<dbReference type="SMR" id="A2DC45"/>
<evidence type="ECO:0000256" key="4">
    <source>
        <dbReference type="SAM" id="MobiDB-lite"/>
    </source>
</evidence>
<organism evidence="6 7">
    <name type="scientific">Trichomonas vaginalis (strain ATCC PRA-98 / G3)</name>
    <dbReference type="NCBI Taxonomy" id="412133"/>
    <lineage>
        <taxon>Eukaryota</taxon>
        <taxon>Metamonada</taxon>
        <taxon>Parabasalia</taxon>
        <taxon>Trichomonadida</taxon>
        <taxon>Trichomonadidae</taxon>
        <taxon>Trichomonas</taxon>
    </lineage>
</organism>
<dbReference type="PANTHER" id="PTHR12756">
    <property type="entry name" value="CYTOSOLIC CARBOXYPEPTIDASE"/>
    <property type="match status" value="1"/>
</dbReference>
<comment type="cofactor">
    <cofactor evidence="1">
        <name>Zn(2+)</name>
        <dbReference type="ChEBI" id="CHEBI:29105"/>
    </cofactor>
</comment>
<feature type="compositionally biased region" description="Polar residues" evidence="4">
    <location>
        <begin position="41"/>
        <end position="61"/>
    </location>
</feature>
<dbReference type="KEGG" id="tva:5467639"/>
<keyword evidence="6" id="KW-0378">Hydrolase</keyword>
<dbReference type="SUPFAM" id="SSF53187">
    <property type="entry name" value="Zn-dependent exopeptidases"/>
    <property type="match status" value="1"/>
</dbReference>
<dbReference type="eggNOG" id="KOG3641">
    <property type="taxonomic scope" value="Eukaryota"/>
</dbReference>
<dbReference type="Proteomes" id="UP000001542">
    <property type="component" value="Unassembled WGS sequence"/>
</dbReference>
<dbReference type="VEuPathDB" id="TrichDB:TVAGG3_0263240"/>